<dbReference type="Gene3D" id="2.40.50.40">
    <property type="match status" value="1"/>
</dbReference>
<accession>A0A9P6T5M1</accession>
<evidence type="ECO:0000313" key="2">
    <source>
        <dbReference type="Proteomes" id="UP000886653"/>
    </source>
</evidence>
<sequence length="71" mass="8037">MAPGSADMVPIHPWQHITQILDFRTQGRHHTEYLLCWLHGGLADDTWVPLADISTGLDPFLLQFHSLSAFL</sequence>
<dbReference type="SUPFAM" id="SSF54160">
    <property type="entry name" value="Chromo domain-like"/>
    <property type="match status" value="1"/>
</dbReference>
<keyword evidence="2" id="KW-1185">Reference proteome</keyword>
<reference evidence="1" key="1">
    <citation type="submission" date="2013-11" db="EMBL/GenBank/DDBJ databases">
        <title>Genome sequence of the fusiform rust pathogen reveals effectors for host alternation and coevolution with pine.</title>
        <authorList>
            <consortium name="DOE Joint Genome Institute"/>
            <person name="Smith K."/>
            <person name="Pendleton A."/>
            <person name="Kubisiak T."/>
            <person name="Anderson C."/>
            <person name="Salamov A."/>
            <person name="Aerts A."/>
            <person name="Riley R."/>
            <person name="Clum A."/>
            <person name="Lindquist E."/>
            <person name="Ence D."/>
            <person name="Campbell M."/>
            <person name="Kronenberg Z."/>
            <person name="Feau N."/>
            <person name="Dhillon B."/>
            <person name="Hamelin R."/>
            <person name="Burleigh J."/>
            <person name="Smith J."/>
            <person name="Yandell M."/>
            <person name="Nelson C."/>
            <person name="Grigoriev I."/>
            <person name="Davis J."/>
        </authorList>
    </citation>
    <scope>NUCLEOTIDE SEQUENCE</scope>
    <source>
        <strain evidence="1">G11</strain>
    </source>
</reference>
<protein>
    <recommendedName>
        <fullName evidence="3">Chromo domain-containing protein</fullName>
    </recommendedName>
</protein>
<dbReference type="CDD" id="cd00024">
    <property type="entry name" value="CD_CSD"/>
    <property type="match status" value="1"/>
</dbReference>
<comment type="caution">
    <text evidence="1">The sequence shown here is derived from an EMBL/GenBank/DDBJ whole genome shotgun (WGS) entry which is preliminary data.</text>
</comment>
<dbReference type="InterPro" id="IPR016197">
    <property type="entry name" value="Chromo-like_dom_sf"/>
</dbReference>
<evidence type="ECO:0008006" key="3">
    <source>
        <dbReference type="Google" id="ProtNLM"/>
    </source>
</evidence>
<evidence type="ECO:0000313" key="1">
    <source>
        <dbReference type="EMBL" id="KAG0139690.1"/>
    </source>
</evidence>
<gene>
    <name evidence="1" type="ORF">CROQUDRAFT_101192</name>
</gene>
<dbReference type="OrthoDB" id="3341476at2759"/>
<organism evidence="1 2">
    <name type="scientific">Cronartium quercuum f. sp. fusiforme G11</name>
    <dbReference type="NCBI Taxonomy" id="708437"/>
    <lineage>
        <taxon>Eukaryota</taxon>
        <taxon>Fungi</taxon>
        <taxon>Dikarya</taxon>
        <taxon>Basidiomycota</taxon>
        <taxon>Pucciniomycotina</taxon>
        <taxon>Pucciniomycetes</taxon>
        <taxon>Pucciniales</taxon>
        <taxon>Coleosporiaceae</taxon>
        <taxon>Cronartium</taxon>
    </lineage>
</organism>
<dbReference type="Proteomes" id="UP000886653">
    <property type="component" value="Unassembled WGS sequence"/>
</dbReference>
<dbReference type="AlphaFoldDB" id="A0A9P6T5M1"/>
<dbReference type="EMBL" id="MU167539">
    <property type="protein sequence ID" value="KAG0139690.1"/>
    <property type="molecule type" value="Genomic_DNA"/>
</dbReference>
<name>A0A9P6T5M1_9BASI</name>
<proteinExistence type="predicted"/>